<evidence type="ECO:0000313" key="4">
    <source>
        <dbReference type="Proteomes" id="UP000184085"/>
    </source>
</evidence>
<dbReference type="Gene3D" id="3.60.21.10">
    <property type="match status" value="1"/>
</dbReference>
<evidence type="ECO:0000259" key="2">
    <source>
        <dbReference type="Pfam" id="PF12850"/>
    </source>
</evidence>
<protein>
    <recommendedName>
        <fullName evidence="2">Calcineurin-like phosphoesterase domain-containing protein</fullName>
    </recommendedName>
</protein>
<evidence type="ECO:0000313" key="3">
    <source>
        <dbReference type="EMBL" id="SCM67305.1"/>
    </source>
</evidence>
<dbReference type="PIRSF" id="PIRSF000883">
    <property type="entry name" value="Pesterase_MJ0912"/>
    <property type="match status" value="1"/>
</dbReference>
<dbReference type="InterPro" id="IPR050126">
    <property type="entry name" value="Ap4A_hydrolase"/>
</dbReference>
<keyword evidence="4" id="KW-1185">Reference proteome</keyword>
<evidence type="ECO:0000256" key="1">
    <source>
        <dbReference type="ARBA" id="ARBA00008950"/>
    </source>
</evidence>
<dbReference type="PANTHER" id="PTHR42850">
    <property type="entry name" value="METALLOPHOSPHOESTERASE"/>
    <property type="match status" value="1"/>
</dbReference>
<dbReference type="RefSeq" id="WP_072705954.1">
    <property type="nucleotide sequence ID" value="NZ_FMJB01000046.1"/>
</dbReference>
<dbReference type="GO" id="GO:0005737">
    <property type="term" value="C:cytoplasm"/>
    <property type="evidence" value="ECO:0007669"/>
    <property type="project" value="TreeGrafter"/>
</dbReference>
<dbReference type="AlphaFoldDB" id="A0A1M4MZV2"/>
<accession>A0A1M4MZV2</accession>
<dbReference type="InterPro" id="IPR029052">
    <property type="entry name" value="Metallo-depent_PP-like"/>
</dbReference>
<gene>
    <name evidence="3" type="ORF">KARMA_1503</name>
</gene>
<dbReference type="InterPro" id="IPR011152">
    <property type="entry name" value="Pesterase_MJ0912"/>
</dbReference>
<dbReference type="CDD" id="cd00838">
    <property type="entry name" value="MPP_superfamily"/>
    <property type="match status" value="1"/>
</dbReference>
<proteinExistence type="inferred from homology"/>
<dbReference type="SUPFAM" id="SSF56300">
    <property type="entry name" value="Metallo-dependent phosphatases"/>
    <property type="match status" value="1"/>
</dbReference>
<dbReference type="GO" id="GO:0016791">
    <property type="term" value="F:phosphatase activity"/>
    <property type="evidence" value="ECO:0007669"/>
    <property type="project" value="TreeGrafter"/>
</dbReference>
<dbReference type="PANTHER" id="PTHR42850:SF2">
    <property type="entry name" value="BLL5683 PROTEIN"/>
    <property type="match status" value="1"/>
</dbReference>
<feature type="domain" description="Calcineurin-like phosphoesterase" evidence="2">
    <location>
        <begin position="1"/>
        <end position="183"/>
    </location>
</feature>
<sequence length="244" mass="27056">MKLAVIADIHGNSDALRAVLNDMDRQEITQAVNLGDHFSGPMDAAGTAELLLARDFPSIRGNHDRWLIETPAEEMDTLERISSAQLLADHIDWLRGLPATRTLGDIFLCHATPTDDLTYWLEHVSPDGSVRPATLPEIEPQAAGIKASLILCAHTHIPRCVRLPDGRTILNPGSVGCPAYKDDAPYYHEMQTGSPNASYAIAEQTRQGWDVTFRSVPYDPARMIAMAHDNDHDWWETRLATGWV</sequence>
<dbReference type="Proteomes" id="UP000184085">
    <property type="component" value="Unassembled WGS sequence"/>
</dbReference>
<name>A0A1M4MZV2_9RHOB</name>
<reference evidence="4" key="1">
    <citation type="submission" date="2016-09" db="EMBL/GenBank/DDBJ databases">
        <authorList>
            <person name="Wibberg D."/>
        </authorList>
    </citation>
    <scope>NUCLEOTIDE SEQUENCE [LARGE SCALE GENOMIC DNA]</scope>
</reference>
<organism evidence="3 4">
    <name type="scientific">Donghicola eburneus</name>
    <dbReference type="NCBI Taxonomy" id="393278"/>
    <lineage>
        <taxon>Bacteria</taxon>
        <taxon>Pseudomonadati</taxon>
        <taxon>Pseudomonadota</taxon>
        <taxon>Alphaproteobacteria</taxon>
        <taxon>Rhodobacterales</taxon>
        <taxon>Roseobacteraceae</taxon>
        <taxon>Donghicola</taxon>
    </lineage>
</organism>
<dbReference type="EMBL" id="FMJB01000046">
    <property type="protein sequence ID" value="SCM67305.1"/>
    <property type="molecule type" value="Genomic_DNA"/>
</dbReference>
<comment type="similarity">
    <text evidence="1">Belongs to the metallophosphoesterase superfamily. YfcE family.</text>
</comment>
<dbReference type="InterPro" id="IPR024654">
    <property type="entry name" value="Calcineurin-like_PHP_lpxH"/>
</dbReference>
<dbReference type="Pfam" id="PF12850">
    <property type="entry name" value="Metallophos_2"/>
    <property type="match status" value="1"/>
</dbReference>